<feature type="transmembrane region" description="Helical" evidence="1">
    <location>
        <begin position="134"/>
        <end position="155"/>
    </location>
</feature>
<protein>
    <submittedName>
        <fullName evidence="2">Uncharacterized protein</fullName>
    </submittedName>
</protein>
<sequence length="156" mass="16185">MKRSVPYLGAFMLLIVGLYFLAFPDALTDPTTLVSMGSIAIAATLLIAGALRDSFRIGSREFDWNVPVGIAFVLLGVSVGGSMVRTALAASGAMGWVLGVGAIVGFGSLVWFGVQIARDTRHVDLGAEPSNARAVGVVLFAVVSFLAGVAVWSVVL</sequence>
<dbReference type="AlphaFoldDB" id="A0ABD5V4I7"/>
<keyword evidence="1" id="KW-1133">Transmembrane helix</keyword>
<feature type="transmembrane region" description="Helical" evidence="1">
    <location>
        <begin position="33"/>
        <end position="52"/>
    </location>
</feature>
<keyword evidence="1" id="KW-0472">Membrane</keyword>
<proteinExistence type="predicted"/>
<dbReference type="EMBL" id="JBHSXQ010000003">
    <property type="protein sequence ID" value="MFC6905959.1"/>
    <property type="molecule type" value="Genomic_DNA"/>
</dbReference>
<feature type="transmembrane region" description="Helical" evidence="1">
    <location>
        <begin position="64"/>
        <end position="84"/>
    </location>
</feature>
<dbReference type="Pfam" id="PF25957">
    <property type="entry name" value="DUF7994"/>
    <property type="match status" value="1"/>
</dbReference>
<name>A0ABD5V4I7_9EURY</name>
<feature type="transmembrane region" description="Helical" evidence="1">
    <location>
        <begin position="96"/>
        <end position="114"/>
    </location>
</feature>
<accession>A0ABD5V4I7</accession>
<gene>
    <name evidence="2" type="ORF">ACFQGH_12225</name>
</gene>
<organism evidence="2 3">
    <name type="scientific">Halalkalicoccus tibetensis</name>
    <dbReference type="NCBI Taxonomy" id="175632"/>
    <lineage>
        <taxon>Archaea</taxon>
        <taxon>Methanobacteriati</taxon>
        <taxon>Methanobacteriota</taxon>
        <taxon>Stenosarchaea group</taxon>
        <taxon>Halobacteria</taxon>
        <taxon>Halobacteriales</taxon>
        <taxon>Halococcaceae</taxon>
        <taxon>Halalkalicoccus</taxon>
    </lineage>
</organism>
<evidence type="ECO:0000313" key="3">
    <source>
        <dbReference type="Proteomes" id="UP001596312"/>
    </source>
</evidence>
<reference evidence="2 3" key="1">
    <citation type="journal article" date="2019" name="Int. J. Syst. Evol. Microbiol.">
        <title>The Global Catalogue of Microorganisms (GCM) 10K type strain sequencing project: providing services to taxonomists for standard genome sequencing and annotation.</title>
        <authorList>
            <consortium name="The Broad Institute Genomics Platform"/>
            <consortium name="The Broad Institute Genome Sequencing Center for Infectious Disease"/>
            <person name="Wu L."/>
            <person name="Ma J."/>
        </authorList>
    </citation>
    <scope>NUCLEOTIDE SEQUENCE [LARGE SCALE GENOMIC DNA]</scope>
    <source>
        <strain evidence="2 3">CGMCC 1.3240</strain>
    </source>
</reference>
<keyword evidence="3" id="KW-1185">Reference proteome</keyword>
<dbReference type="Proteomes" id="UP001596312">
    <property type="component" value="Unassembled WGS sequence"/>
</dbReference>
<dbReference type="RefSeq" id="WP_340604489.1">
    <property type="nucleotide sequence ID" value="NZ_JBBMXV010000003.1"/>
</dbReference>
<keyword evidence="1" id="KW-0812">Transmembrane</keyword>
<evidence type="ECO:0000256" key="1">
    <source>
        <dbReference type="SAM" id="Phobius"/>
    </source>
</evidence>
<feature type="transmembrane region" description="Helical" evidence="1">
    <location>
        <begin position="7"/>
        <end position="27"/>
    </location>
</feature>
<dbReference type="InterPro" id="IPR058307">
    <property type="entry name" value="DUF7994"/>
</dbReference>
<comment type="caution">
    <text evidence="2">The sequence shown here is derived from an EMBL/GenBank/DDBJ whole genome shotgun (WGS) entry which is preliminary data.</text>
</comment>
<evidence type="ECO:0000313" key="2">
    <source>
        <dbReference type="EMBL" id="MFC6905959.1"/>
    </source>
</evidence>